<dbReference type="GO" id="GO:1990170">
    <property type="term" value="P:stress response to cadmium ion"/>
    <property type="evidence" value="ECO:0007669"/>
    <property type="project" value="TreeGrafter"/>
</dbReference>
<dbReference type="STRING" id="1121324.CLIT_24c01060"/>
<gene>
    <name evidence="2" type="ORF">CLIT_24c01060</name>
</gene>
<dbReference type="InterPro" id="IPR036876">
    <property type="entry name" value="UVR_dom_sf"/>
</dbReference>
<dbReference type="InterPro" id="IPR025542">
    <property type="entry name" value="YacH"/>
</dbReference>
<dbReference type="Pfam" id="PF02151">
    <property type="entry name" value="UVR"/>
    <property type="match status" value="1"/>
</dbReference>
<dbReference type="RefSeq" id="WP_038267436.1">
    <property type="nucleotide sequence ID" value="NZ_JJMM01000023.1"/>
</dbReference>
<dbReference type="InterPro" id="IPR001943">
    <property type="entry name" value="UVR_dom"/>
</dbReference>
<dbReference type="AlphaFoldDB" id="A0A069RJA4"/>
<comment type="caution">
    <text evidence="2">The sequence shown here is derived from an EMBL/GenBank/DDBJ whole genome shotgun (WGS) entry which is preliminary data.</text>
</comment>
<dbReference type="GO" id="GO:1990169">
    <property type="term" value="P:stress response to copper ion"/>
    <property type="evidence" value="ECO:0007669"/>
    <property type="project" value="TreeGrafter"/>
</dbReference>
<keyword evidence="3" id="KW-1185">Reference proteome</keyword>
<dbReference type="GO" id="GO:0046870">
    <property type="term" value="F:cadmium ion binding"/>
    <property type="evidence" value="ECO:0007669"/>
    <property type="project" value="TreeGrafter"/>
</dbReference>
<proteinExistence type="predicted"/>
<name>A0A069RJA4_PEPLI</name>
<evidence type="ECO:0000259" key="1">
    <source>
        <dbReference type="PROSITE" id="PS50151"/>
    </source>
</evidence>
<dbReference type="PANTHER" id="PTHR38430">
    <property type="entry name" value="PROTEIN-ARGININE KINASE ACTIVATOR PROTEIN"/>
    <property type="match status" value="1"/>
</dbReference>
<dbReference type="Gene3D" id="4.10.860.10">
    <property type="entry name" value="UVR domain"/>
    <property type="match status" value="1"/>
</dbReference>
<evidence type="ECO:0000313" key="2">
    <source>
        <dbReference type="EMBL" id="KDR94342.1"/>
    </source>
</evidence>
<organism evidence="2 3">
    <name type="scientific">Peptoclostridium litorale DSM 5388</name>
    <dbReference type="NCBI Taxonomy" id="1121324"/>
    <lineage>
        <taxon>Bacteria</taxon>
        <taxon>Bacillati</taxon>
        <taxon>Bacillota</taxon>
        <taxon>Clostridia</taxon>
        <taxon>Peptostreptococcales</taxon>
        <taxon>Peptoclostridiaceae</taxon>
        <taxon>Peptoclostridium</taxon>
    </lineage>
</organism>
<dbReference type="PIRSF" id="PIRSF015034">
    <property type="entry name" value="YacH"/>
    <property type="match status" value="1"/>
</dbReference>
<dbReference type="GO" id="GO:0050897">
    <property type="term" value="F:cobalt ion binding"/>
    <property type="evidence" value="ECO:0007669"/>
    <property type="project" value="TreeGrafter"/>
</dbReference>
<dbReference type="EMBL" id="JJMM01000023">
    <property type="protein sequence ID" value="KDR94342.1"/>
    <property type="molecule type" value="Genomic_DNA"/>
</dbReference>
<accession>A0A069RJA4</accession>
<reference evidence="2 3" key="1">
    <citation type="submission" date="2014-03" db="EMBL/GenBank/DDBJ databases">
        <title>Genome sequence of Clostridium litorale W6, DSM 5388.</title>
        <authorList>
            <person name="Poehlein A."/>
            <person name="Jagirdar A."/>
            <person name="Khonsari B."/>
            <person name="Chibani C.M."/>
            <person name="Gutierrez Gutierrez D.A."/>
            <person name="Davydova E."/>
            <person name="Alghaithi H.S."/>
            <person name="Nair K.P."/>
            <person name="Dhamotharan K."/>
            <person name="Chandran L."/>
            <person name="G W."/>
            <person name="Daniel R."/>
        </authorList>
    </citation>
    <scope>NUCLEOTIDE SEQUENCE [LARGE SCALE GENOMIC DNA]</scope>
    <source>
        <strain evidence="2 3">W6</strain>
    </source>
</reference>
<sequence length="170" mass="19479">MLCEKCNQKQATLHLTEIKNGIKKERHLCESCAKEEKSMKVDFSIPFSVQDIFSSIMDVDIDNVFSVKEEQICPNCNSTYNRFKNVGRFGCHKCYDTFKDQLLPLVKRIQGSTQHMGKVPKKAAGSLRMQKEIGVLKDRLNEAIASEDFENAAKIRDDIKRLEKDLDSNM</sequence>
<dbReference type="Proteomes" id="UP000027946">
    <property type="component" value="Unassembled WGS sequence"/>
</dbReference>
<dbReference type="PROSITE" id="PS50151">
    <property type="entry name" value="UVR"/>
    <property type="match status" value="1"/>
</dbReference>
<dbReference type="GO" id="GO:0008270">
    <property type="term" value="F:zinc ion binding"/>
    <property type="evidence" value="ECO:0007669"/>
    <property type="project" value="TreeGrafter"/>
</dbReference>
<feature type="domain" description="UVR" evidence="1">
    <location>
        <begin position="130"/>
        <end position="165"/>
    </location>
</feature>
<evidence type="ECO:0000313" key="3">
    <source>
        <dbReference type="Proteomes" id="UP000027946"/>
    </source>
</evidence>
<dbReference type="eggNOG" id="COG3880">
    <property type="taxonomic scope" value="Bacteria"/>
</dbReference>
<dbReference type="PANTHER" id="PTHR38430:SF1">
    <property type="entry name" value="PROTEIN-ARGININE KINASE ACTIVATOR PROTEIN"/>
    <property type="match status" value="1"/>
</dbReference>
<dbReference type="SUPFAM" id="SSF46600">
    <property type="entry name" value="C-terminal UvrC-binding domain of UvrB"/>
    <property type="match status" value="1"/>
</dbReference>
<dbReference type="OrthoDB" id="9788704at2"/>
<dbReference type="GO" id="GO:0005507">
    <property type="term" value="F:copper ion binding"/>
    <property type="evidence" value="ECO:0007669"/>
    <property type="project" value="TreeGrafter"/>
</dbReference>
<protein>
    <submittedName>
        <fullName evidence="2">UvrB/UvrC protein</fullName>
    </submittedName>
</protein>